<proteinExistence type="predicted"/>
<reference evidence="2" key="1">
    <citation type="journal article" date="2019" name="MBio">
        <title>Virus Genomes from Deep Sea Sediments Expand the Ocean Megavirome and Support Independent Origins of Viral Gigantism.</title>
        <authorList>
            <person name="Backstrom D."/>
            <person name="Yutin N."/>
            <person name="Jorgensen S.L."/>
            <person name="Dharamshi J."/>
            <person name="Homa F."/>
            <person name="Zaremba-Niedwiedzka K."/>
            <person name="Spang A."/>
            <person name="Wolf Y.I."/>
            <person name="Koonin E.V."/>
            <person name="Ettema T.J."/>
        </authorList>
    </citation>
    <scope>NUCLEOTIDE SEQUENCE</scope>
</reference>
<gene>
    <name evidence="2" type="ORF">LCPAC401_03390</name>
</gene>
<accession>A0A481ZDF5</accession>
<sequence length="78" mass="8541">MAELTVFYSVLLIILAIILIVAGSLGINLYNRTKSSADNVAKNEDIFFIITLVIGLITLLIPVIVFIYNQNKSTVVSV</sequence>
<evidence type="ECO:0008006" key="3">
    <source>
        <dbReference type="Google" id="ProtNLM"/>
    </source>
</evidence>
<evidence type="ECO:0000256" key="1">
    <source>
        <dbReference type="SAM" id="Phobius"/>
    </source>
</evidence>
<evidence type="ECO:0000313" key="2">
    <source>
        <dbReference type="EMBL" id="QBK92701.1"/>
    </source>
</evidence>
<keyword evidence="1" id="KW-0472">Membrane</keyword>
<dbReference type="EMBL" id="MK500580">
    <property type="protein sequence ID" value="QBK92701.1"/>
    <property type="molecule type" value="Genomic_DNA"/>
</dbReference>
<organism evidence="2">
    <name type="scientific">Pithovirus LCPAC401</name>
    <dbReference type="NCBI Taxonomy" id="2506595"/>
    <lineage>
        <taxon>Viruses</taxon>
        <taxon>Pithoviruses</taxon>
    </lineage>
</organism>
<keyword evidence="1" id="KW-1133">Transmembrane helix</keyword>
<keyword evidence="1" id="KW-0812">Transmembrane</keyword>
<name>A0A481ZDF5_9VIRU</name>
<protein>
    <recommendedName>
        <fullName evidence="3">Transmembrane protein</fullName>
    </recommendedName>
</protein>
<feature type="transmembrane region" description="Helical" evidence="1">
    <location>
        <begin position="6"/>
        <end position="25"/>
    </location>
</feature>
<feature type="transmembrane region" description="Helical" evidence="1">
    <location>
        <begin position="46"/>
        <end position="68"/>
    </location>
</feature>